<accession>S8E8U2</accession>
<dbReference type="InParanoid" id="S8E8U2"/>
<dbReference type="GO" id="GO:0003924">
    <property type="term" value="F:GTPase activity"/>
    <property type="evidence" value="ECO:0007669"/>
    <property type="project" value="InterPro"/>
</dbReference>
<feature type="region of interest" description="Disordered" evidence="2">
    <location>
        <begin position="68"/>
        <end position="94"/>
    </location>
</feature>
<proteinExistence type="predicted"/>
<name>S8E8U2_FOMSC</name>
<evidence type="ECO:0000256" key="1">
    <source>
        <dbReference type="SAM" id="Coils"/>
    </source>
</evidence>
<feature type="compositionally biased region" description="Basic and acidic residues" evidence="2">
    <location>
        <begin position="121"/>
        <end position="138"/>
    </location>
</feature>
<keyword evidence="1" id="KW-0175">Coiled coil</keyword>
<reference evidence="3 4" key="1">
    <citation type="journal article" date="2012" name="Science">
        <title>The Paleozoic origin of enzymatic lignin decomposition reconstructed from 31 fungal genomes.</title>
        <authorList>
            <person name="Floudas D."/>
            <person name="Binder M."/>
            <person name="Riley R."/>
            <person name="Barry K."/>
            <person name="Blanchette R.A."/>
            <person name="Henrissat B."/>
            <person name="Martinez A.T."/>
            <person name="Otillar R."/>
            <person name="Spatafora J.W."/>
            <person name="Yadav J.S."/>
            <person name="Aerts A."/>
            <person name="Benoit I."/>
            <person name="Boyd A."/>
            <person name="Carlson A."/>
            <person name="Copeland A."/>
            <person name="Coutinho P.M."/>
            <person name="de Vries R.P."/>
            <person name="Ferreira P."/>
            <person name="Findley K."/>
            <person name="Foster B."/>
            <person name="Gaskell J."/>
            <person name="Glotzer D."/>
            <person name="Gorecki P."/>
            <person name="Heitman J."/>
            <person name="Hesse C."/>
            <person name="Hori C."/>
            <person name="Igarashi K."/>
            <person name="Jurgens J.A."/>
            <person name="Kallen N."/>
            <person name="Kersten P."/>
            <person name="Kohler A."/>
            <person name="Kuees U."/>
            <person name="Kumar T.K.A."/>
            <person name="Kuo A."/>
            <person name="LaButti K."/>
            <person name="Larrondo L.F."/>
            <person name="Lindquist E."/>
            <person name="Ling A."/>
            <person name="Lombard V."/>
            <person name="Lucas S."/>
            <person name="Lundell T."/>
            <person name="Martin R."/>
            <person name="McLaughlin D.J."/>
            <person name="Morgenstern I."/>
            <person name="Morin E."/>
            <person name="Murat C."/>
            <person name="Nagy L.G."/>
            <person name="Nolan M."/>
            <person name="Ohm R.A."/>
            <person name="Patyshakuliyeva A."/>
            <person name="Rokas A."/>
            <person name="Ruiz-Duenas F.J."/>
            <person name="Sabat G."/>
            <person name="Salamov A."/>
            <person name="Samejima M."/>
            <person name="Schmutz J."/>
            <person name="Slot J.C."/>
            <person name="St John F."/>
            <person name="Stenlid J."/>
            <person name="Sun H."/>
            <person name="Sun S."/>
            <person name="Syed K."/>
            <person name="Tsang A."/>
            <person name="Wiebenga A."/>
            <person name="Young D."/>
            <person name="Pisabarro A."/>
            <person name="Eastwood D.C."/>
            <person name="Martin F."/>
            <person name="Cullen D."/>
            <person name="Grigoriev I.V."/>
            <person name="Hibbett D.S."/>
        </authorList>
    </citation>
    <scope>NUCLEOTIDE SEQUENCE</scope>
    <source>
        <strain evidence="4">FP-58527</strain>
    </source>
</reference>
<evidence type="ECO:0000313" key="3">
    <source>
        <dbReference type="EMBL" id="EPT01083.1"/>
    </source>
</evidence>
<feature type="region of interest" description="Disordered" evidence="2">
    <location>
        <begin position="111"/>
        <end position="204"/>
    </location>
</feature>
<dbReference type="InterPro" id="IPR036543">
    <property type="entry name" value="Guanylate-bd_C_sf"/>
</dbReference>
<evidence type="ECO:0000313" key="4">
    <source>
        <dbReference type="Proteomes" id="UP000015241"/>
    </source>
</evidence>
<evidence type="ECO:0008006" key="5">
    <source>
        <dbReference type="Google" id="ProtNLM"/>
    </source>
</evidence>
<dbReference type="eggNOG" id="ENOG502S5M3">
    <property type="taxonomic scope" value="Eukaryota"/>
</dbReference>
<dbReference type="GO" id="GO:0005525">
    <property type="term" value="F:GTP binding"/>
    <property type="evidence" value="ECO:0007669"/>
    <property type="project" value="InterPro"/>
</dbReference>
<feature type="compositionally biased region" description="Polar residues" evidence="2">
    <location>
        <begin position="143"/>
        <end position="155"/>
    </location>
</feature>
<feature type="coiled-coil region" evidence="1">
    <location>
        <begin position="225"/>
        <end position="333"/>
    </location>
</feature>
<gene>
    <name evidence="3" type="ORF">FOMPIDRAFT_1036424</name>
</gene>
<dbReference type="OrthoDB" id="6088208at2759"/>
<evidence type="ECO:0000256" key="2">
    <source>
        <dbReference type="SAM" id="MobiDB-lite"/>
    </source>
</evidence>
<dbReference type="AlphaFoldDB" id="S8E8U2"/>
<dbReference type="HOGENOM" id="CLU_049220_0_0_1"/>
<dbReference type="Proteomes" id="UP000015241">
    <property type="component" value="Unassembled WGS sequence"/>
</dbReference>
<dbReference type="STRING" id="743788.S8E8U2"/>
<protein>
    <recommendedName>
        <fullName evidence="5">SWI5-dependent HO expression protein 3</fullName>
    </recommendedName>
</protein>
<dbReference type="EMBL" id="KE504144">
    <property type="protein sequence ID" value="EPT01083.1"/>
    <property type="molecule type" value="Genomic_DNA"/>
</dbReference>
<feature type="compositionally biased region" description="Low complexity" evidence="2">
    <location>
        <begin position="184"/>
        <end position="204"/>
    </location>
</feature>
<feature type="region of interest" description="Disordered" evidence="2">
    <location>
        <begin position="1"/>
        <end position="28"/>
    </location>
</feature>
<organism evidence="3 4">
    <name type="scientific">Fomitopsis schrenkii</name>
    <name type="common">Brown rot fungus</name>
    <dbReference type="NCBI Taxonomy" id="2126942"/>
    <lineage>
        <taxon>Eukaryota</taxon>
        <taxon>Fungi</taxon>
        <taxon>Dikarya</taxon>
        <taxon>Basidiomycota</taxon>
        <taxon>Agaricomycotina</taxon>
        <taxon>Agaricomycetes</taxon>
        <taxon>Polyporales</taxon>
        <taxon>Fomitopsis</taxon>
    </lineage>
</organism>
<dbReference type="SUPFAM" id="SSF48340">
    <property type="entry name" value="Interferon-induced guanylate-binding protein 1 (GBP1), C-terminal domain"/>
    <property type="match status" value="1"/>
</dbReference>
<keyword evidence="4" id="KW-1185">Reference proteome</keyword>
<sequence length="463" mass="51647">MSHITSPLRPNSRPSSRSSIGRSASPSVSLLDDTVAIRTQMSTLKHNIRHQQAQLQSLENVILRGPRPLPPGVFNSPPRSPIELDQASTSGSPYMSQRLQKRNSFEILHSLAGPDSSLPLPRREERSRSFGEENDIREGIPTSHGTRSQSPTRTLSRIPVSSVGNARALAEEGQQDHLTAPQLSPAHRSISSPASPSRRTSFAPGNTTKVLADLQAGVLNAKTALENTKAQLRVSQRQVSQLTRQTEDLKEVRERLRLENEGLNNVVARKERLLQEVLERARKAEAEAIALKSSLKTETTTSKKSLRDTEAALAEATARSQRAEREYAVLRDSLKGLTAGFQADTDALREEMRTREEKVLKEAAELGARYTRLVEEVRREREDGSSVVGEARRLREENERIRKEVEESFRDDIAQLRAEVDRQGKESETAWRTARNLAEELARLRRLMRTDPQADQGEAAAPP</sequence>